<feature type="compositionally biased region" description="Basic and acidic residues" evidence="1">
    <location>
        <begin position="1"/>
        <end position="10"/>
    </location>
</feature>
<name>A0AAV7RFA2_PLEWA</name>
<sequence>MSRTKTDKPGVTRTGAQEEVMLGERRGSPDALLARTLAEHTQKYKDILNTVLDIKTTLEPKIDALQIDIGHLCEDHKKWKDCVEATENTVSDMRLTVVDATTHINDLQKEVSQL</sequence>
<gene>
    <name evidence="2" type="ORF">NDU88_003082</name>
</gene>
<organism evidence="2 3">
    <name type="scientific">Pleurodeles waltl</name>
    <name type="common">Iberian ribbed newt</name>
    <dbReference type="NCBI Taxonomy" id="8319"/>
    <lineage>
        <taxon>Eukaryota</taxon>
        <taxon>Metazoa</taxon>
        <taxon>Chordata</taxon>
        <taxon>Craniata</taxon>
        <taxon>Vertebrata</taxon>
        <taxon>Euteleostomi</taxon>
        <taxon>Amphibia</taxon>
        <taxon>Batrachia</taxon>
        <taxon>Caudata</taxon>
        <taxon>Salamandroidea</taxon>
        <taxon>Salamandridae</taxon>
        <taxon>Pleurodelinae</taxon>
        <taxon>Pleurodeles</taxon>
    </lineage>
</organism>
<evidence type="ECO:0000313" key="3">
    <source>
        <dbReference type="Proteomes" id="UP001066276"/>
    </source>
</evidence>
<feature type="region of interest" description="Disordered" evidence="1">
    <location>
        <begin position="1"/>
        <end position="27"/>
    </location>
</feature>
<dbReference type="EMBL" id="JANPWB010000009">
    <property type="protein sequence ID" value="KAJ1150287.1"/>
    <property type="molecule type" value="Genomic_DNA"/>
</dbReference>
<dbReference type="AlphaFoldDB" id="A0AAV7RFA2"/>
<proteinExistence type="predicted"/>
<evidence type="ECO:0000313" key="2">
    <source>
        <dbReference type="EMBL" id="KAJ1150287.1"/>
    </source>
</evidence>
<evidence type="ECO:0000256" key="1">
    <source>
        <dbReference type="SAM" id="MobiDB-lite"/>
    </source>
</evidence>
<reference evidence="2" key="1">
    <citation type="journal article" date="2022" name="bioRxiv">
        <title>Sequencing and chromosome-scale assembly of the giantPleurodeles waltlgenome.</title>
        <authorList>
            <person name="Brown T."/>
            <person name="Elewa A."/>
            <person name="Iarovenko S."/>
            <person name="Subramanian E."/>
            <person name="Araus A.J."/>
            <person name="Petzold A."/>
            <person name="Susuki M."/>
            <person name="Suzuki K.-i.T."/>
            <person name="Hayashi T."/>
            <person name="Toyoda A."/>
            <person name="Oliveira C."/>
            <person name="Osipova E."/>
            <person name="Leigh N.D."/>
            <person name="Simon A."/>
            <person name="Yun M.H."/>
        </authorList>
    </citation>
    <scope>NUCLEOTIDE SEQUENCE</scope>
    <source>
        <strain evidence="2">20211129_DDA</strain>
        <tissue evidence="2">Liver</tissue>
    </source>
</reference>
<protein>
    <submittedName>
        <fullName evidence="2">Uncharacterized protein</fullName>
    </submittedName>
</protein>
<dbReference type="Proteomes" id="UP001066276">
    <property type="component" value="Chromosome 5"/>
</dbReference>
<accession>A0AAV7RFA2</accession>
<comment type="caution">
    <text evidence="2">The sequence shown here is derived from an EMBL/GenBank/DDBJ whole genome shotgun (WGS) entry which is preliminary data.</text>
</comment>
<keyword evidence="3" id="KW-1185">Reference proteome</keyword>